<reference evidence="2 3" key="1">
    <citation type="submission" date="2018-10" db="EMBL/GenBank/DDBJ databases">
        <title>Fifty Aureobasidium pullulans genomes reveal a recombining polyextremotolerant generalist.</title>
        <authorList>
            <person name="Gostincar C."/>
            <person name="Turk M."/>
            <person name="Zajc J."/>
            <person name="Gunde-Cimerman N."/>
        </authorList>
    </citation>
    <scope>NUCLEOTIDE SEQUENCE [LARGE SCALE GENOMIC DNA]</scope>
    <source>
        <strain evidence="2 3">EXF-6604</strain>
    </source>
</reference>
<sequence length="93" mass="10433">MSSYNKSQQVTPNSSYPPSPRSILEEYFMDIEDLQDIDAVSISSSVSTKSRKVISKLFSGISYSKSKLLQLTTPRNPIDFDFEFPSLEGVFPS</sequence>
<dbReference type="Proteomes" id="UP000306584">
    <property type="component" value="Unassembled WGS sequence"/>
</dbReference>
<dbReference type="EMBL" id="QZBD01000043">
    <property type="protein sequence ID" value="THY33998.1"/>
    <property type="molecule type" value="Genomic_DNA"/>
</dbReference>
<gene>
    <name evidence="2" type="ORF">D6D01_02069</name>
</gene>
<comment type="caution">
    <text evidence="2">The sequence shown here is derived from an EMBL/GenBank/DDBJ whole genome shotgun (WGS) entry which is preliminary data.</text>
</comment>
<proteinExistence type="predicted"/>
<name>A0A4S9LVU9_AURPU</name>
<evidence type="ECO:0000256" key="1">
    <source>
        <dbReference type="SAM" id="MobiDB-lite"/>
    </source>
</evidence>
<protein>
    <submittedName>
        <fullName evidence="2">Uncharacterized protein</fullName>
    </submittedName>
</protein>
<accession>A0A4S9LVU9</accession>
<evidence type="ECO:0000313" key="2">
    <source>
        <dbReference type="EMBL" id="THY33998.1"/>
    </source>
</evidence>
<organism evidence="2 3">
    <name type="scientific">Aureobasidium pullulans</name>
    <name type="common">Black yeast</name>
    <name type="synonym">Pullularia pullulans</name>
    <dbReference type="NCBI Taxonomy" id="5580"/>
    <lineage>
        <taxon>Eukaryota</taxon>
        <taxon>Fungi</taxon>
        <taxon>Dikarya</taxon>
        <taxon>Ascomycota</taxon>
        <taxon>Pezizomycotina</taxon>
        <taxon>Dothideomycetes</taxon>
        <taxon>Dothideomycetidae</taxon>
        <taxon>Dothideales</taxon>
        <taxon>Saccotheciaceae</taxon>
        <taxon>Aureobasidium</taxon>
    </lineage>
</organism>
<dbReference type="AlphaFoldDB" id="A0A4S9LVU9"/>
<feature type="region of interest" description="Disordered" evidence="1">
    <location>
        <begin position="1"/>
        <end position="21"/>
    </location>
</feature>
<feature type="compositionally biased region" description="Polar residues" evidence="1">
    <location>
        <begin position="1"/>
        <end position="14"/>
    </location>
</feature>
<evidence type="ECO:0000313" key="3">
    <source>
        <dbReference type="Proteomes" id="UP000306584"/>
    </source>
</evidence>